<proteinExistence type="predicted"/>
<dbReference type="EMBL" id="VMSO01000003">
    <property type="protein sequence ID" value="KAA8502246.1"/>
    <property type="molecule type" value="Genomic_DNA"/>
</dbReference>
<accession>A0A5M9I2R7</accession>
<dbReference type="InterPro" id="IPR003208">
    <property type="entry name" value="Dehydtase/Dehydtase_re"/>
</dbReference>
<dbReference type="RefSeq" id="WP_087150286.1">
    <property type="nucleotide sequence ID" value="NZ_VMSO01000003.1"/>
</dbReference>
<dbReference type="SUPFAM" id="SSF52968">
    <property type="entry name" value="B12-dependent dehydatase associated subunit"/>
    <property type="match status" value="1"/>
</dbReference>
<gene>
    <name evidence="1" type="ORF">FNY66_03740</name>
</gene>
<evidence type="ECO:0000313" key="1">
    <source>
        <dbReference type="EMBL" id="KAA8502246.1"/>
    </source>
</evidence>
<name>A0A5M9I2R7_9FIRM</name>
<dbReference type="AlphaFoldDB" id="A0A5M9I2R7"/>
<organism evidence="1 2">
    <name type="scientific">Mediterraneibacter catenae</name>
    <dbReference type="NCBI Taxonomy" id="2594882"/>
    <lineage>
        <taxon>Bacteria</taxon>
        <taxon>Bacillati</taxon>
        <taxon>Bacillota</taxon>
        <taxon>Clostridia</taxon>
        <taxon>Lachnospirales</taxon>
        <taxon>Lachnospiraceae</taxon>
        <taxon>Mediterraneibacter</taxon>
    </lineage>
</organism>
<protein>
    <submittedName>
        <fullName evidence="1">Glycerol dehydratase</fullName>
    </submittedName>
</protein>
<dbReference type="Gene3D" id="3.40.50.10150">
    <property type="entry name" value="B12-dependent dehydatase associated subunit"/>
    <property type="match status" value="1"/>
</dbReference>
<dbReference type="Pfam" id="PF02288">
    <property type="entry name" value="Dehydratase_MU"/>
    <property type="match status" value="1"/>
</dbReference>
<dbReference type="Proteomes" id="UP000322025">
    <property type="component" value="Unassembled WGS sequence"/>
</dbReference>
<dbReference type="InterPro" id="IPR010254">
    <property type="entry name" value="B12-dep_deHydtase_bsu"/>
</dbReference>
<dbReference type="OrthoDB" id="308037at2"/>
<sequence length="114" mass="12767">MIIKRPSIFIYTHEADPAVLKEVCAGIEEEGVFYDTTEMPDECMEKLAYKAARDSMLGSGVGIFGTAVCLKMRGLEKGRNIESYLTPNRAQCRNIGANSARAIKKLPFKEEYRL</sequence>
<reference evidence="1" key="1">
    <citation type="submission" date="2019-07" db="EMBL/GenBank/DDBJ databases">
        <authorList>
            <person name="Wongkuna S."/>
            <person name="Scaria J."/>
        </authorList>
    </citation>
    <scope>NUCLEOTIDE SEQUENCE [LARGE SCALE GENOMIC DNA]</scope>
    <source>
        <strain evidence="1">SW178</strain>
    </source>
</reference>
<evidence type="ECO:0000313" key="2">
    <source>
        <dbReference type="Proteomes" id="UP000322025"/>
    </source>
</evidence>
<comment type="caution">
    <text evidence="1">The sequence shown here is derived from an EMBL/GenBank/DDBJ whole genome shotgun (WGS) entry which is preliminary data.</text>
</comment>
<keyword evidence="2" id="KW-1185">Reference proteome</keyword>